<dbReference type="AlphaFoldDB" id="A0A8X6HE77"/>
<dbReference type="EMBL" id="BMAO01021165">
    <property type="protein sequence ID" value="GFQ72392.1"/>
    <property type="molecule type" value="Genomic_DNA"/>
</dbReference>
<organism evidence="1 2">
    <name type="scientific">Trichonephila clavata</name>
    <name type="common">Joro spider</name>
    <name type="synonym">Nephila clavata</name>
    <dbReference type="NCBI Taxonomy" id="2740835"/>
    <lineage>
        <taxon>Eukaryota</taxon>
        <taxon>Metazoa</taxon>
        <taxon>Ecdysozoa</taxon>
        <taxon>Arthropoda</taxon>
        <taxon>Chelicerata</taxon>
        <taxon>Arachnida</taxon>
        <taxon>Araneae</taxon>
        <taxon>Araneomorphae</taxon>
        <taxon>Entelegynae</taxon>
        <taxon>Araneoidea</taxon>
        <taxon>Nephilidae</taxon>
        <taxon>Trichonephila</taxon>
    </lineage>
</organism>
<accession>A0A8X6HE77</accession>
<protein>
    <submittedName>
        <fullName evidence="1">Uncharacterized protein</fullName>
    </submittedName>
</protein>
<dbReference type="OrthoDB" id="8311425at2759"/>
<gene>
    <name evidence="1" type="primary">TV42_04945</name>
    <name evidence="1" type="ORF">TNCT_507211</name>
</gene>
<comment type="caution">
    <text evidence="1">The sequence shown here is derived from an EMBL/GenBank/DDBJ whole genome shotgun (WGS) entry which is preliminary data.</text>
</comment>
<proteinExistence type="predicted"/>
<evidence type="ECO:0000313" key="2">
    <source>
        <dbReference type="Proteomes" id="UP000887116"/>
    </source>
</evidence>
<sequence>MKEAKKSPLVRLKATAKEFNFSKLRANQDNKLANSGETMFLDFQRMNFIINGKEIDKNLLVTLREGAQDYKSELFSKKDDIYNPESEKKREIDTDQGRAFVDSVLKELNQNRLPEIWENHCKNPDIADHQKTDTYKKEFERFYNVGKEHNYLLLKKGEKNYRPFVKEVFKEMFKYAEAEVPSDAILEELVTNCNQAGYGAGIFNESHDALSSCSLTPHSPKKALNIYCTDHNRIKVKSDMAMPITTFDNPEEKICDLSSSLEFTLESLDGKDSITYKEGKLSLTIPEELKNYKDNGKSLFDIIKEYFQKFCAELGFKHKTKIQIEHDLGTQIKVSNYLDGTISTTGSDANEEFINLLSKNLRERLLESGVALGDEDVDDIIEVRVSTVMDLLSDYAKLEDNKEHRELLISEVADNLGLSFQGKIASEVLKEFDDEMLMHTEGIDNNIGQHIMELGSLPSLIRGHINHNQVQFVVNIFTNLIIEGKREVYEKKGAINAIDAIYQKVDKAIVEQEKKATNKQDIENDKWTDRIKKQRLSMESHEHLH</sequence>
<reference evidence="1" key="1">
    <citation type="submission" date="2020-07" db="EMBL/GenBank/DDBJ databases">
        <title>Multicomponent nature underlies the extraordinary mechanical properties of spider dragline silk.</title>
        <authorList>
            <person name="Kono N."/>
            <person name="Nakamura H."/>
            <person name="Mori M."/>
            <person name="Yoshida Y."/>
            <person name="Ohtoshi R."/>
            <person name="Malay A.D."/>
            <person name="Moran D.A.P."/>
            <person name="Tomita M."/>
            <person name="Numata K."/>
            <person name="Arakawa K."/>
        </authorList>
    </citation>
    <scope>NUCLEOTIDE SEQUENCE</scope>
</reference>
<dbReference type="Proteomes" id="UP000887116">
    <property type="component" value="Unassembled WGS sequence"/>
</dbReference>
<evidence type="ECO:0000313" key="1">
    <source>
        <dbReference type="EMBL" id="GFQ72392.1"/>
    </source>
</evidence>
<keyword evidence="2" id="KW-1185">Reference proteome</keyword>
<name>A0A8X6HE77_TRICU</name>